<sequence length="198" mass="21587">MRNPLSYLGLLLPLCLALACDKPADDKKTDEKTTDDKKTAEKKEAPAEPEKPAEPEAPAKPDFVMTEHDLSTIGPEWAGWVAQGPKSAKVMGDLGKAARIAAGKDGFDLIFLPTKTDFAEVKAMLQKSAEANKTKIEFTIDTPELLEWTTTGDGWVSYSFQMNMTAGEQEITCKNLNGSESQLLVEVHKGQCATLVKK</sequence>
<dbReference type="EMBL" id="PVNL01000079">
    <property type="protein sequence ID" value="PRQ06223.1"/>
    <property type="molecule type" value="Genomic_DNA"/>
</dbReference>
<dbReference type="RefSeq" id="WP_106091022.1">
    <property type="nucleotide sequence ID" value="NZ_PVNL01000079.1"/>
</dbReference>
<keyword evidence="2" id="KW-0732">Signal</keyword>
<feature type="chain" id="PRO_5015723456" description="Lipoprotein" evidence="2">
    <location>
        <begin position="20"/>
        <end position="198"/>
    </location>
</feature>
<comment type="caution">
    <text evidence="3">The sequence shown here is derived from an EMBL/GenBank/DDBJ whole genome shotgun (WGS) entry which is preliminary data.</text>
</comment>
<protein>
    <recommendedName>
        <fullName evidence="5">Lipoprotein</fullName>
    </recommendedName>
</protein>
<dbReference type="Proteomes" id="UP000238823">
    <property type="component" value="Unassembled WGS sequence"/>
</dbReference>
<feature type="signal peptide" evidence="2">
    <location>
        <begin position="1"/>
        <end position="19"/>
    </location>
</feature>
<evidence type="ECO:0000256" key="1">
    <source>
        <dbReference type="SAM" id="MobiDB-lite"/>
    </source>
</evidence>
<gene>
    <name evidence="3" type="ORF">ENSA7_40710</name>
</gene>
<evidence type="ECO:0000256" key="2">
    <source>
        <dbReference type="SAM" id="SignalP"/>
    </source>
</evidence>
<reference evidence="3 4" key="1">
    <citation type="submission" date="2018-03" db="EMBL/GenBank/DDBJ databases">
        <title>Draft Genome Sequences of the Obligatory Marine Myxobacteria Enhygromyxa salina SWB007.</title>
        <authorList>
            <person name="Poehlein A."/>
            <person name="Moghaddam J.A."/>
            <person name="Harms H."/>
            <person name="Alanjari M."/>
            <person name="Koenig G.M."/>
            <person name="Daniel R."/>
            <person name="Schaeberle T.F."/>
        </authorList>
    </citation>
    <scope>NUCLEOTIDE SEQUENCE [LARGE SCALE GENOMIC DNA]</scope>
    <source>
        <strain evidence="3 4">SWB007</strain>
    </source>
</reference>
<feature type="region of interest" description="Disordered" evidence="1">
    <location>
        <begin position="23"/>
        <end position="62"/>
    </location>
</feature>
<evidence type="ECO:0008006" key="5">
    <source>
        <dbReference type="Google" id="ProtNLM"/>
    </source>
</evidence>
<evidence type="ECO:0000313" key="3">
    <source>
        <dbReference type="EMBL" id="PRQ06223.1"/>
    </source>
</evidence>
<proteinExistence type="predicted"/>
<evidence type="ECO:0000313" key="4">
    <source>
        <dbReference type="Proteomes" id="UP000238823"/>
    </source>
</evidence>
<accession>A0A2S9YMA8</accession>
<name>A0A2S9YMA8_9BACT</name>
<dbReference type="PROSITE" id="PS51257">
    <property type="entry name" value="PROKAR_LIPOPROTEIN"/>
    <property type="match status" value="1"/>
</dbReference>
<organism evidence="3 4">
    <name type="scientific">Enhygromyxa salina</name>
    <dbReference type="NCBI Taxonomy" id="215803"/>
    <lineage>
        <taxon>Bacteria</taxon>
        <taxon>Pseudomonadati</taxon>
        <taxon>Myxococcota</taxon>
        <taxon>Polyangia</taxon>
        <taxon>Nannocystales</taxon>
        <taxon>Nannocystaceae</taxon>
        <taxon>Enhygromyxa</taxon>
    </lineage>
</organism>
<dbReference type="AlphaFoldDB" id="A0A2S9YMA8"/>